<dbReference type="Gene3D" id="3.10.450.40">
    <property type="match status" value="1"/>
</dbReference>
<keyword evidence="3" id="KW-1185">Reference proteome</keyword>
<dbReference type="Pfam" id="PF04965">
    <property type="entry name" value="GPW_gp25"/>
    <property type="match status" value="1"/>
</dbReference>
<organism evidence="2 3">
    <name type="scientific">Tenacibaculum gallaicum</name>
    <dbReference type="NCBI Taxonomy" id="561505"/>
    <lineage>
        <taxon>Bacteria</taxon>
        <taxon>Pseudomonadati</taxon>
        <taxon>Bacteroidota</taxon>
        <taxon>Flavobacteriia</taxon>
        <taxon>Flavobacteriales</taxon>
        <taxon>Flavobacteriaceae</taxon>
        <taxon>Tenacibaculum</taxon>
    </lineage>
</organism>
<evidence type="ECO:0000313" key="3">
    <source>
        <dbReference type="Proteomes" id="UP000256884"/>
    </source>
</evidence>
<evidence type="ECO:0000259" key="1">
    <source>
        <dbReference type="Pfam" id="PF04965"/>
    </source>
</evidence>
<comment type="caution">
    <text evidence="2">The sequence shown here is derived from an EMBL/GenBank/DDBJ whole genome shotgun (WGS) entry which is preliminary data.</text>
</comment>
<feature type="domain" description="IraD/Gp25-like" evidence="1">
    <location>
        <begin position="27"/>
        <end position="112"/>
    </location>
</feature>
<gene>
    <name evidence="2" type="ORF">C7448_10787</name>
</gene>
<dbReference type="OrthoDB" id="1161413at2"/>
<reference evidence="2 3" key="1">
    <citation type="submission" date="2018-08" db="EMBL/GenBank/DDBJ databases">
        <title>Genomic Encyclopedia of Type Strains, Phase IV (KMG-IV): sequencing the most valuable type-strain genomes for metagenomic binning, comparative biology and taxonomic classification.</title>
        <authorList>
            <person name="Goeker M."/>
        </authorList>
    </citation>
    <scope>NUCLEOTIDE SEQUENCE [LARGE SCALE GENOMIC DNA]</scope>
    <source>
        <strain evidence="2 3">DSM 18841</strain>
    </source>
</reference>
<name>A0A3E0HJC9_9FLAO</name>
<dbReference type="EMBL" id="QUNS01000007">
    <property type="protein sequence ID" value="REH46527.1"/>
    <property type="molecule type" value="Genomic_DNA"/>
</dbReference>
<proteinExistence type="predicted"/>
<dbReference type="SUPFAM" id="SSF160719">
    <property type="entry name" value="gpW/gp25-like"/>
    <property type="match status" value="1"/>
</dbReference>
<dbReference type="Proteomes" id="UP000256884">
    <property type="component" value="Unassembled WGS sequence"/>
</dbReference>
<dbReference type="AlphaFoldDB" id="A0A3E0HJC9"/>
<sequence>MNYLKIPLDFSSITKTNKEDNRLGCTLEESIAQHLMIIATSKQGEVFGRPNYGSDIWDLEFNQLVKINKWEEKVKDSLYYAFIEYEPRLKDIRVSVRLSEIDDDAETTDVHVRRKAEIKVFGIIIETEAPFNFATLFYISPLSQ</sequence>
<accession>A0A3E0HJC9</accession>
<protein>
    <submittedName>
        <fullName evidence="2">Phage baseplate assembly protein W</fullName>
    </submittedName>
</protein>
<dbReference type="InterPro" id="IPR007048">
    <property type="entry name" value="IraD/Gp25-like"/>
</dbReference>
<evidence type="ECO:0000313" key="2">
    <source>
        <dbReference type="EMBL" id="REH46527.1"/>
    </source>
</evidence>